<keyword evidence="6" id="KW-1185">Reference proteome</keyword>
<evidence type="ECO:0000313" key="5">
    <source>
        <dbReference type="EMBL" id="TWT30212.1"/>
    </source>
</evidence>
<dbReference type="InterPro" id="IPR045032">
    <property type="entry name" value="PEL"/>
</dbReference>
<dbReference type="RefSeq" id="WP_146568583.1">
    <property type="nucleotide sequence ID" value="NZ_SIHJ01000005.1"/>
</dbReference>
<dbReference type="AlphaFoldDB" id="A0A5C5UXL7"/>
<evidence type="ECO:0000256" key="1">
    <source>
        <dbReference type="ARBA" id="ARBA00023239"/>
    </source>
</evidence>
<comment type="caution">
    <text evidence="5">The sequence shown here is derived from an EMBL/GenBank/DDBJ whole genome shotgun (WGS) entry which is preliminary data.</text>
</comment>
<keyword evidence="2" id="KW-0624">Polysaccharide degradation</keyword>
<dbReference type="PANTHER" id="PTHR31683">
    <property type="entry name" value="PECTATE LYASE 18-RELATED"/>
    <property type="match status" value="1"/>
</dbReference>
<feature type="domain" description="Pectate lyase" evidence="4">
    <location>
        <begin position="49"/>
        <end position="255"/>
    </location>
</feature>
<dbReference type="GO" id="GO:0030570">
    <property type="term" value="F:pectate lyase activity"/>
    <property type="evidence" value="ECO:0007669"/>
    <property type="project" value="InterPro"/>
</dbReference>
<keyword evidence="2" id="KW-0119">Carbohydrate metabolism</keyword>
<dbReference type="Gene3D" id="2.160.20.10">
    <property type="entry name" value="Single-stranded right-handed beta-helix, Pectin lyase-like"/>
    <property type="match status" value="1"/>
</dbReference>
<dbReference type="InterPro" id="IPR011050">
    <property type="entry name" value="Pectin_lyase_fold/virulence"/>
</dbReference>
<dbReference type="InterPro" id="IPR002022">
    <property type="entry name" value="Pec_lyase"/>
</dbReference>
<comment type="subcellular location">
    <subcellularLocation>
        <location evidence="2">Secreted</location>
    </subcellularLocation>
</comment>
<protein>
    <submittedName>
        <fullName evidence="5">Pectate trisaccharide-lyase</fullName>
        <ecNumber evidence="5">4.2.2.22</ecNumber>
    </submittedName>
</protein>
<dbReference type="GO" id="GO:0000272">
    <property type="term" value="P:polysaccharide catabolic process"/>
    <property type="evidence" value="ECO:0007669"/>
    <property type="project" value="UniProtKB-KW"/>
</dbReference>
<dbReference type="GO" id="GO:0005576">
    <property type="term" value="C:extracellular region"/>
    <property type="evidence" value="ECO:0007669"/>
    <property type="project" value="UniProtKB-SubCell"/>
</dbReference>
<evidence type="ECO:0000313" key="6">
    <source>
        <dbReference type="Proteomes" id="UP000316714"/>
    </source>
</evidence>
<organism evidence="5 6">
    <name type="scientific">Posidoniimonas corsicana</name>
    <dbReference type="NCBI Taxonomy" id="1938618"/>
    <lineage>
        <taxon>Bacteria</taxon>
        <taxon>Pseudomonadati</taxon>
        <taxon>Planctomycetota</taxon>
        <taxon>Planctomycetia</taxon>
        <taxon>Pirellulales</taxon>
        <taxon>Lacipirellulaceae</taxon>
        <taxon>Posidoniimonas</taxon>
    </lineage>
</organism>
<feature type="signal peptide" evidence="3">
    <location>
        <begin position="1"/>
        <end position="26"/>
    </location>
</feature>
<gene>
    <name evidence="5" type="primary">pelA_2</name>
    <name evidence="5" type="ORF">KOR34_47700</name>
</gene>
<feature type="chain" id="PRO_5022732083" evidence="3">
    <location>
        <begin position="27"/>
        <end position="323"/>
    </location>
</feature>
<proteinExistence type="inferred from homology"/>
<accession>A0A5C5UXL7</accession>
<dbReference type="InterPro" id="IPR012334">
    <property type="entry name" value="Pectin_lyas_fold"/>
</dbReference>
<dbReference type="PANTHER" id="PTHR31683:SF18">
    <property type="entry name" value="PECTATE LYASE 21-RELATED"/>
    <property type="match status" value="1"/>
</dbReference>
<evidence type="ECO:0000256" key="3">
    <source>
        <dbReference type="SAM" id="SignalP"/>
    </source>
</evidence>
<comment type="similarity">
    <text evidence="2">Belongs to the polysaccharide lyase 1 family.</text>
</comment>
<dbReference type="SUPFAM" id="SSF51126">
    <property type="entry name" value="Pectin lyase-like"/>
    <property type="match status" value="1"/>
</dbReference>
<name>A0A5C5UXL7_9BACT</name>
<dbReference type="Proteomes" id="UP000316714">
    <property type="component" value="Unassembled WGS sequence"/>
</dbReference>
<dbReference type="EC" id="4.2.2.22" evidence="5"/>
<keyword evidence="1 2" id="KW-0456">Lyase</keyword>
<dbReference type="Pfam" id="PF00544">
    <property type="entry name" value="Pectate_lyase_4"/>
    <property type="match status" value="1"/>
</dbReference>
<keyword evidence="2" id="KW-0964">Secreted</keyword>
<sequence length="323" mass="35388" precursor="true">MLVRRNDARVAVCLAACLWWAAGAQAAPRLVQADGFATQNGGVTGGGDAKSVTVATPDELRAAIAGDEPAVIVVQGQLDAGGVRVGSNKTLLGADSKSGLSGGTVRVDGRNCIFQNLVFGPARGDVFEVSGGQNVFITRCEFFGSSDELCSIVRGADFVTVSWCKFHFPDPDSHSFPHLIGNSDSRTSDRGKLRVTMHHNWYDAGCRSRMPRVRFGRVHLYNNYYACHGNNYCIGTGVESRIRVERSVFDDVNRPWNDMGGMDRKAEIGWRDLEFIGCQQPTYAPNRWPVFETPYDYQPDELADVKTLVTDERHGAGNKPPRP</sequence>
<reference evidence="5 6" key="1">
    <citation type="submission" date="2019-02" db="EMBL/GenBank/DDBJ databases">
        <title>Deep-cultivation of Planctomycetes and their phenomic and genomic characterization uncovers novel biology.</title>
        <authorList>
            <person name="Wiegand S."/>
            <person name="Jogler M."/>
            <person name="Boedeker C."/>
            <person name="Pinto D."/>
            <person name="Vollmers J."/>
            <person name="Rivas-Marin E."/>
            <person name="Kohn T."/>
            <person name="Peeters S.H."/>
            <person name="Heuer A."/>
            <person name="Rast P."/>
            <person name="Oberbeckmann S."/>
            <person name="Bunk B."/>
            <person name="Jeske O."/>
            <person name="Meyerdierks A."/>
            <person name="Storesund J.E."/>
            <person name="Kallscheuer N."/>
            <person name="Luecker S."/>
            <person name="Lage O.M."/>
            <person name="Pohl T."/>
            <person name="Merkel B.J."/>
            <person name="Hornburger P."/>
            <person name="Mueller R.-W."/>
            <person name="Bruemmer F."/>
            <person name="Labrenz M."/>
            <person name="Spormann A.M."/>
            <person name="Op Den Camp H."/>
            <person name="Overmann J."/>
            <person name="Amann R."/>
            <person name="Jetten M.S.M."/>
            <person name="Mascher T."/>
            <person name="Medema M.H."/>
            <person name="Devos D.P."/>
            <person name="Kaster A.-K."/>
            <person name="Ovreas L."/>
            <person name="Rohde M."/>
            <person name="Galperin M.Y."/>
            <person name="Jogler C."/>
        </authorList>
    </citation>
    <scope>NUCLEOTIDE SEQUENCE [LARGE SCALE GENOMIC DNA]</scope>
    <source>
        <strain evidence="5 6">KOR34</strain>
    </source>
</reference>
<dbReference type="EMBL" id="SIHJ01000005">
    <property type="protein sequence ID" value="TWT30212.1"/>
    <property type="molecule type" value="Genomic_DNA"/>
</dbReference>
<dbReference type="OrthoDB" id="148600at2"/>
<dbReference type="SMART" id="SM00656">
    <property type="entry name" value="Amb_all"/>
    <property type="match status" value="1"/>
</dbReference>
<evidence type="ECO:0000259" key="4">
    <source>
        <dbReference type="SMART" id="SM00656"/>
    </source>
</evidence>
<evidence type="ECO:0000256" key="2">
    <source>
        <dbReference type="RuleBase" id="RU361173"/>
    </source>
</evidence>
<keyword evidence="3" id="KW-0732">Signal</keyword>